<comment type="function">
    <text evidence="16">Component of the large ribosomal subunit. The ribosome is a large ribonucleoprotein complex responsible for the synthesis of proteins in the cell. Binds to G-rich structures in 28S rRNA and in mRNAs. Plays a regulatory role in the translation apparatus; inhibits cell-free translation of mRNAs.</text>
</comment>
<evidence type="ECO:0000256" key="14">
    <source>
        <dbReference type="ARBA" id="ARBA00041271"/>
    </source>
</evidence>
<evidence type="ECO:0000256" key="16">
    <source>
        <dbReference type="ARBA" id="ARBA00045415"/>
    </source>
</evidence>
<dbReference type="FunFam" id="3.30.1390.20:FF:000003">
    <property type="entry name" value="60S ribosomal protein L7"/>
    <property type="match status" value="1"/>
</dbReference>
<dbReference type="Proteomes" id="UP000886611">
    <property type="component" value="Unassembled WGS sequence"/>
</dbReference>
<feature type="domain" description="DRBM" evidence="21">
    <location>
        <begin position="306"/>
        <end position="373"/>
    </location>
</feature>
<proteinExistence type="inferred from homology"/>
<dbReference type="InterPro" id="IPR014720">
    <property type="entry name" value="dsRBD_dom"/>
</dbReference>
<dbReference type="EMBL" id="JAATIS010007298">
    <property type="protein sequence ID" value="KAG2458495.1"/>
    <property type="molecule type" value="Genomic_DNA"/>
</dbReference>
<dbReference type="GO" id="GO:0006513">
    <property type="term" value="P:protein monoubiquitination"/>
    <property type="evidence" value="ECO:0007669"/>
    <property type="project" value="UniProtKB-ARBA"/>
</dbReference>
<dbReference type="GO" id="GO:0005886">
    <property type="term" value="C:plasma membrane"/>
    <property type="evidence" value="ECO:0007669"/>
    <property type="project" value="TreeGrafter"/>
</dbReference>
<dbReference type="InterPro" id="IPR051740">
    <property type="entry name" value="DRBM-containing_protein"/>
</dbReference>
<comment type="similarity">
    <text evidence="2">Belongs to the universal ribosomal protein uL30 family.</text>
</comment>
<evidence type="ECO:0000256" key="17">
    <source>
        <dbReference type="ARBA" id="ARBA00057801"/>
    </source>
</evidence>
<keyword evidence="4" id="KW-0808">Transferase</keyword>
<dbReference type="FunFam" id="3.10.110.10:FF:000022">
    <property type="entry name" value="Ubiquitin-conjugating enzyme E2 W"/>
    <property type="match status" value="1"/>
</dbReference>
<dbReference type="GO" id="GO:0006281">
    <property type="term" value="P:DNA repair"/>
    <property type="evidence" value="ECO:0007669"/>
    <property type="project" value="UniProtKB-KW"/>
</dbReference>
<feature type="non-terminal residue" evidence="22">
    <location>
        <position position="681"/>
    </location>
</feature>
<evidence type="ECO:0000313" key="23">
    <source>
        <dbReference type="Proteomes" id="UP000886611"/>
    </source>
</evidence>
<dbReference type="GO" id="GO:0010494">
    <property type="term" value="C:cytoplasmic stress granule"/>
    <property type="evidence" value="ECO:0007669"/>
    <property type="project" value="TreeGrafter"/>
</dbReference>
<evidence type="ECO:0000256" key="10">
    <source>
        <dbReference type="ARBA" id="ARBA00023274"/>
    </source>
</evidence>
<dbReference type="AlphaFoldDB" id="A0A8X7WYJ8"/>
<dbReference type="Pfam" id="PF00035">
    <property type="entry name" value="dsrm"/>
    <property type="match status" value="2"/>
</dbReference>
<dbReference type="CDD" id="cd23808">
    <property type="entry name" value="UBCc_UBE2W"/>
    <property type="match status" value="1"/>
</dbReference>
<dbReference type="FunFam" id="3.30.1390.20:FF:000002">
    <property type="entry name" value="60S ribosomal protein L7"/>
    <property type="match status" value="1"/>
</dbReference>
<evidence type="ECO:0000259" key="21">
    <source>
        <dbReference type="PROSITE" id="PS50137"/>
    </source>
</evidence>
<sequence length="681" mass="77529">MLTPLAQQSFHAPVTKIDNYKRLQKELLALQNDPPPGMTLNEKSVQNSITQWIVDMEGATGTLYEGEKFQLLFKFSSRYPFDSPQVMFTGDNIPVHPHVYSNGHICLSILTEDWSPALSVQSVCLSIISMLSSCKEKIFTVQLTLGEQTWEAEGSSIKKAQHLTAAKALAETTLPKPSPRPPKMDSNSNPGSITPTVELNGLAMKRGEPAIYRPLDPKPIPNYRANYNFRGMFNQRYHYPVPKIFYVQLTVGNSEFIGEGRTRQAARHSAAMKALQALRNEPIPEKPPQNQNEKNEAMMDNDASKSEISLVFEIALKRNLPVCFEVIKESGPPHMKSFVTRVTVGEFSAEGEGNSKKLSKKRAAMSVLEELKKLPFLPTIEKPKLHYKKRPKTILKTGPEYGQGMNPISRLAQIQQARKEKEPEYVLLSERGMPRRREFIMQKVPSVPETLLKRRQAFAAAKAKRVKKMLVEKRARKAKRVVIYKKAQYYHKLYKQMYRSEIRMGRMARKVGNFYVPAEPKLAFVIRIRGINGVSPKVRKVLQLLRLRQIFNGVFVKLNKASINMLRIAEPYIAWGYPNLKSVRELIYKRGYGKIRKQRIALTDNALIEKSLGLCGIECIEDLVHEIYTVGKNFKAANNFLWPFKLSSPRGGMNKKTTHFVEGGDAGNREDQINRLIRRMN</sequence>
<dbReference type="Gene3D" id="3.30.1390.20">
    <property type="entry name" value="Ribosomal protein L30, ferredoxin-like fold domain"/>
    <property type="match status" value="2"/>
</dbReference>
<dbReference type="GO" id="GO:0007281">
    <property type="term" value="P:germ cell development"/>
    <property type="evidence" value="ECO:0007669"/>
    <property type="project" value="TreeGrafter"/>
</dbReference>
<evidence type="ECO:0000256" key="2">
    <source>
        <dbReference type="ARBA" id="ARBA00007594"/>
    </source>
</evidence>
<evidence type="ECO:0000256" key="11">
    <source>
        <dbReference type="ARBA" id="ARBA00035805"/>
    </source>
</evidence>
<dbReference type="GO" id="GO:0008298">
    <property type="term" value="P:intracellular mRNA localization"/>
    <property type="evidence" value="ECO:0007669"/>
    <property type="project" value="TreeGrafter"/>
</dbReference>
<evidence type="ECO:0000313" key="22">
    <source>
        <dbReference type="EMBL" id="KAG2458495.1"/>
    </source>
</evidence>
<dbReference type="EC" id="2.3.2.25" evidence="12"/>
<accession>A0A8X7WYJ8</accession>
<dbReference type="InterPro" id="IPR000608">
    <property type="entry name" value="UBC"/>
</dbReference>
<comment type="caution">
    <text evidence="22">The sequence shown here is derived from an EMBL/GenBank/DDBJ whole genome shotgun (WGS) entry which is preliminary data.</text>
</comment>
<evidence type="ECO:0000256" key="19">
    <source>
        <dbReference type="SAM" id="MobiDB-lite"/>
    </source>
</evidence>
<comment type="catalytic activity">
    <reaction evidence="1">
        <text>S-ubiquitinyl-[E1 ubiquitin-activating enzyme]-L-cysteine + [E2 ubiquitin-conjugating enzyme]-L-cysteine = [E1 ubiquitin-activating enzyme]-L-cysteine + S-ubiquitinyl-[E2 ubiquitin-conjugating enzyme]-L-cysteine.</text>
        <dbReference type="EC" id="2.3.2.23"/>
    </reaction>
</comment>
<dbReference type="CDD" id="cd01657">
    <property type="entry name" value="Ribosomal_L7_archeal_euk"/>
    <property type="match status" value="1"/>
</dbReference>
<evidence type="ECO:0000256" key="1">
    <source>
        <dbReference type="ARBA" id="ARBA00000485"/>
    </source>
</evidence>
<dbReference type="GO" id="GO:0022625">
    <property type="term" value="C:cytosolic large ribosomal subunit"/>
    <property type="evidence" value="ECO:0007669"/>
    <property type="project" value="UniProtKB-ARBA"/>
</dbReference>
<dbReference type="PANTHER" id="PTHR46054">
    <property type="entry name" value="MATERNAL EFFECT PROTEIN STAUFEN"/>
    <property type="match status" value="1"/>
</dbReference>
<feature type="compositionally biased region" description="Basic and acidic residues" evidence="19">
    <location>
        <begin position="293"/>
        <end position="302"/>
    </location>
</feature>
<feature type="non-terminal residue" evidence="22">
    <location>
        <position position="1"/>
    </location>
</feature>
<evidence type="ECO:0000256" key="12">
    <source>
        <dbReference type="ARBA" id="ARBA00039075"/>
    </source>
</evidence>
<feature type="compositionally biased region" description="Polar residues" evidence="19">
    <location>
        <begin position="185"/>
        <end position="195"/>
    </location>
</feature>
<comment type="function">
    <text evidence="17">Accepts ubiquitin from the E1 complex and catalyzes its covalent attachment to other proteins. Catalyzes monoubiquitination. Involved in degradation of misfolded chaperone substrate and DNA repair.</text>
</comment>
<keyword evidence="23" id="KW-1185">Reference proteome</keyword>
<evidence type="ECO:0000259" key="20">
    <source>
        <dbReference type="PROSITE" id="PS50127"/>
    </source>
</evidence>
<feature type="domain" description="UBC core" evidence="20">
    <location>
        <begin position="18"/>
        <end position="169"/>
    </location>
</feature>
<dbReference type="Pfam" id="PF08079">
    <property type="entry name" value="Ribosomal_L30_N"/>
    <property type="match status" value="1"/>
</dbReference>
<dbReference type="SMART" id="SM00358">
    <property type="entry name" value="DSRM"/>
    <property type="match status" value="3"/>
</dbReference>
<name>A0A8X7WYJ8_POLSE</name>
<reference evidence="22 23" key="1">
    <citation type="journal article" date="2021" name="Cell">
        <title>Tracing the genetic footprints of vertebrate landing in non-teleost ray-finned fishes.</title>
        <authorList>
            <person name="Bi X."/>
            <person name="Wang K."/>
            <person name="Yang L."/>
            <person name="Pan H."/>
            <person name="Jiang H."/>
            <person name="Wei Q."/>
            <person name="Fang M."/>
            <person name="Yu H."/>
            <person name="Zhu C."/>
            <person name="Cai Y."/>
            <person name="He Y."/>
            <person name="Gan X."/>
            <person name="Zeng H."/>
            <person name="Yu D."/>
            <person name="Zhu Y."/>
            <person name="Jiang H."/>
            <person name="Qiu Q."/>
            <person name="Yang H."/>
            <person name="Zhang Y.E."/>
            <person name="Wang W."/>
            <person name="Zhu M."/>
            <person name="He S."/>
            <person name="Zhang G."/>
        </authorList>
    </citation>
    <scope>NUCLEOTIDE SEQUENCE [LARGE SCALE GENOMIC DNA]</scope>
    <source>
        <strain evidence="22">Bchr_013</strain>
    </source>
</reference>
<dbReference type="InterPro" id="IPR035808">
    <property type="entry name" value="Ribosomal_uL30_euk_arc"/>
</dbReference>
<keyword evidence="10" id="KW-0687">Ribonucleoprotein</keyword>
<dbReference type="PROSITE" id="PS50137">
    <property type="entry name" value="DS_RBD"/>
    <property type="match status" value="2"/>
</dbReference>
<dbReference type="InterPro" id="IPR016135">
    <property type="entry name" value="UBQ-conjugating_enzyme/RWD"/>
</dbReference>
<dbReference type="GO" id="GO:0035418">
    <property type="term" value="P:protein localization to synapse"/>
    <property type="evidence" value="ECO:0007669"/>
    <property type="project" value="TreeGrafter"/>
</dbReference>
<dbReference type="FunFam" id="3.30.160.20:FF:000013">
    <property type="entry name" value="double-stranded RNA-binding protein Staufen homolog 2 isoform X3"/>
    <property type="match status" value="1"/>
</dbReference>
<dbReference type="CDD" id="cd19884">
    <property type="entry name" value="DSRM_STAU2_rpt3"/>
    <property type="match status" value="1"/>
</dbReference>
<dbReference type="PROSITE" id="PS00634">
    <property type="entry name" value="RIBOSOMAL_L30"/>
    <property type="match status" value="1"/>
</dbReference>
<evidence type="ECO:0000256" key="18">
    <source>
        <dbReference type="PROSITE-ProRule" id="PRU00266"/>
    </source>
</evidence>
<feature type="region of interest" description="Disordered" evidence="19">
    <location>
        <begin position="279"/>
        <end position="302"/>
    </location>
</feature>
<dbReference type="GO" id="GO:0003725">
    <property type="term" value="F:double-stranded RNA binding"/>
    <property type="evidence" value="ECO:0007669"/>
    <property type="project" value="TreeGrafter"/>
</dbReference>
<evidence type="ECO:0000256" key="4">
    <source>
        <dbReference type="ARBA" id="ARBA00022679"/>
    </source>
</evidence>
<evidence type="ECO:0000256" key="3">
    <source>
        <dbReference type="ARBA" id="ARBA00012486"/>
    </source>
</evidence>
<dbReference type="GO" id="GO:0061631">
    <property type="term" value="F:ubiquitin conjugating enzyme activity"/>
    <property type="evidence" value="ECO:0007669"/>
    <property type="project" value="UniProtKB-EC"/>
</dbReference>
<comment type="catalytic activity">
    <reaction evidence="11">
        <text>S-ubiquitinyl-[E1 ubiquitin-activating enzyme]-L-cysteine + [acceptor protein]-N-terminal-amino acid = [E1 ubiquitin-activating enzyme]-L-cysteine + N-terminal-ubiquitinyl-[acceptor protein].</text>
        <dbReference type="EC" id="2.3.2.25"/>
    </reaction>
</comment>
<feature type="domain" description="DRBM" evidence="21">
    <location>
        <begin position="194"/>
        <end position="280"/>
    </location>
</feature>
<dbReference type="SMART" id="SM00212">
    <property type="entry name" value="UBCc"/>
    <property type="match status" value="1"/>
</dbReference>
<protein>
    <recommendedName>
        <fullName evidence="13">Large ribosomal subunit protein uL30</fullName>
        <ecNumber evidence="3">2.3.2.23</ecNumber>
        <ecNumber evidence="12">2.3.2.25</ecNumber>
    </recommendedName>
    <alternativeName>
        <fullName evidence="14">60S ribosomal protein L7</fullName>
    </alternativeName>
    <alternativeName>
        <fullName evidence="15">N-terminal E2 ubiquitin-conjugating enzyme</fullName>
    </alternativeName>
</protein>
<dbReference type="FunFam" id="3.30.160.20:FF:000007">
    <property type="entry name" value="Double-stranded RNA-binding protein Staufen homolog 1"/>
    <property type="match status" value="2"/>
</dbReference>
<keyword evidence="7 18" id="KW-0694">RNA-binding</keyword>
<dbReference type="InterPro" id="IPR016082">
    <property type="entry name" value="Ribosomal_uL30_ferredoxin-like"/>
</dbReference>
<evidence type="ECO:0000256" key="13">
    <source>
        <dbReference type="ARBA" id="ARBA00040575"/>
    </source>
</evidence>
<keyword evidence="8" id="KW-0689">Ribosomal protein</keyword>
<dbReference type="SUPFAM" id="SSF54768">
    <property type="entry name" value="dsRNA-binding domain-like"/>
    <property type="match status" value="4"/>
</dbReference>
<dbReference type="GO" id="GO:0043025">
    <property type="term" value="C:neuronal cell body"/>
    <property type="evidence" value="ECO:0007669"/>
    <property type="project" value="TreeGrafter"/>
</dbReference>
<dbReference type="NCBIfam" id="TIGR01310">
    <property type="entry name" value="uL30_euk"/>
    <property type="match status" value="1"/>
</dbReference>
<dbReference type="Pfam" id="PF00179">
    <property type="entry name" value="UQ_con"/>
    <property type="match status" value="1"/>
</dbReference>
<evidence type="ECO:0000256" key="9">
    <source>
        <dbReference type="ARBA" id="ARBA00023204"/>
    </source>
</evidence>
<gene>
    <name evidence="22" type="primary">Stau2</name>
    <name evidence="22" type="ORF">GTO96_0017766</name>
</gene>
<dbReference type="EC" id="2.3.2.23" evidence="3"/>
<feature type="region of interest" description="Disordered" evidence="19">
    <location>
        <begin position="173"/>
        <end position="195"/>
    </location>
</feature>
<evidence type="ECO:0000256" key="5">
    <source>
        <dbReference type="ARBA" id="ARBA00022763"/>
    </source>
</evidence>
<dbReference type="InterPro" id="IPR044473">
    <property type="entry name" value="STAU2_DSRM_3"/>
</dbReference>
<dbReference type="SUPFAM" id="SSF54495">
    <property type="entry name" value="UBC-like"/>
    <property type="match status" value="1"/>
</dbReference>
<dbReference type="SUPFAM" id="SSF55129">
    <property type="entry name" value="Ribosomal protein L30p/L7e"/>
    <property type="match status" value="1"/>
</dbReference>
<dbReference type="CDD" id="cd19882">
    <property type="entry name" value="DSRM_STAU2_rpt2"/>
    <property type="match status" value="1"/>
</dbReference>
<organism evidence="22 23">
    <name type="scientific">Polypterus senegalus</name>
    <name type="common">Senegal bichir</name>
    <dbReference type="NCBI Taxonomy" id="55291"/>
    <lineage>
        <taxon>Eukaryota</taxon>
        <taxon>Metazoa</taxon>
        <taxon>Chordata</taxon>
        <taxon>Craniata</taxon>
        <taxon>Vertebrata</taxon>
        <taxon>Euteleostomi</taxon>
        <taxon>Actinopterygii</taxon>
        <taxon>Polypteriformes</taxon>
        <taxon>Polypteridae</taxon>
        <taxon>Polypterus</taxon>
    </lineage>
</organism>
<dbReference type="PANTHER" id="PTHR46054:SF1">
    <property type="entry name" value="DOUBLE-STRANDED RNA-BINDING PROTEIN STAUFEN HOMOLOG 2"/>
    <property type="match status" value="1"/>
</dbReference>
<dbReference type="GO" id="GO:0003729">
    <property type="term" value="F:mRNA binding"/>
    <property type="evidence" value="ECO:0007669"/>
    <property type="project" value="TreeGrafter"/>
</dbReference>
<dbReference type="Pfam" id="PF00327">
    <property type="entry name" value="Ribosomal_L30"/>
    <property type="match status" value="1"/>
</dbReference>
<dbReference type="GO" id="GO:0031625">
    <property type="term" value="F:ubiquitin protein ligase binding"/>
    <property type="evidence" value="ECO:0007669"/>
    <property type="project" value="UniProtKB-ARBA"/>
</dbReference>
<keyword evidence="9" id="KW-0234">DNA repair</keyword>
<evidence type="ECO:0000256" key="8">
    <source>
        <dbReference type="ARBA" id="ARBA00022980"/>
    </source>
</evidence>
<dbReference type="InterPro" id="IPR012988">
    <property type="entry name" value="Ribosomal_uL30_N_euk"/>
</dbReference>
<dbReference type="Gene3D" id="3.10.110.10">
    <property type="entry name" value="Ubiquitin Conjugating Enzyme"/>
    <property type="match status" value="1"/>
</dbReference>
<dbReference type="Gene3D" id="3.30.160.20">
    <property type="match status" value="4"/>
</dbReference>
<dbReference type="InterPro" id="IPR005998">
    <property type="entry name" value="Ribosomal_uL30_euk"/>
</dbReference>
<dbReference type="InterPro" id="IPR044464">
    <property type="entry name" value="STAU2_DSRM_2"/>
</dbReference>
<dbReference type="GO" id="GO:0098964">
    <property type="term" value="P:anterograde dendritic transport of messenger ribonucleoprotein complex"/>
    <property type="evidence" value="ECO:0007669"/>
    <property type="project" value="TreeGrafter"/>
</dbReference>
<dbReference type="GO" id="GO:0032839">
    <property type="term" value="C:dendrite cytoplasm"/>
    <property type="evidence" value="ECO:0007669"/>
    <property type="project" value="GOC"/>
</dbReference>
<keyword evidence="5" id="KW-0227">DNA damage</keyword>
<dbReference type="InterPro" id="IPR036919">
    <property type="entry name" value="Ribo_uL30_ferredoxin-like_sf"/>
</dbReference>
<evidence type="ECO:0000256" key="15">
    <source>
        <dbReference type="ARBA" id="ARBA00042168"/>
    </source>
</evidence>
<dbReference type="InterPro" id="IPR018038">
    <property type="entry name" value="Ribosomal_uL30_CS"/>
</dbReference>
<dbReference type="PROSITE" id="PS50127">
    <property type="entry name" value="UBC_2"/>
    <property type="match status" value="1"/>
</dbReference>
<evidence type="ECO:0000256" key="6">
    <source>
        <dbReference type="ARBA" id="ARBA00022786"/>
    </source>
</evidence>
<evidence type="ECO:0000256" key="7">
    <source>
        <dbReference type="ARBA" id="ARBA00022884"/>
    </source>
</evidence>
<keyword evidence="6" id="KW-0833">Ubl conjugation pathway</keyword>